<feature type="region of interest" description="Disordered" evidence="1">
    <location>
        <begin position="616"/>
        <end position="657"/>
    </location>
</feature>
<dbReference type="PANTHER" id="PTHR39214:SF1">
    <property type="entry name" value="MICROBODY (PEROXISOME) BIOGENESIS PROTEIN PEROXIN 8 (EUROFUNG)"/>
    <property type="match status" value="1"/>
</dbReference>
<proteinExistence type="predicted"/>
<sequence length="792" mass="87001">MSLGTSASGGLPDASLLIQDLLSPPWTVLSSSTPQLITLHLSTLSLLDPATSALIPTIISCIASSPSLWRGQATASSSASSSATWRRLNWTRANEVYTSLVQGCLYRASEITKEHGTGWKARRTYAQFVDLYLQGVQDDEVGELAQSKPTTTTRVHPVVRLLITSALLVALQSIKQRQDKLYVGGRALMGRAHDQVLAAWDEYFREEEQDARLGATAMEWNGTTRTDQVSNDLPSWFAAQTFPMFPVDLLAVGPVSSLLNLLTKSWSDCFAGGTLFKSLPCDLIQTPQGLSWTVPSASHDQLSTLTQAPLFQALGPLSRAISRLVQAAALAARTTASTIPASSSPLVSVISLGSTLERVVNRVQKGWASTPWSDLEDDQALAPDTRERKEPWTLLKSLLFALTLIDSSLLIIVEPKPEVLPTRLQLDLAAQAVRVLHRSYFITLRFGSDGFSAWRGVWAGLMEVVGQDTRVQVEDLMRHMEPNRLGHAHERLVERSEATFYLNAAEVLIKRIGDDYLEDKVLPCCYPYLEDAKYRDTFESAHSVLLAVFATQKKVSSDLAIWYTKVLLQVSLAKALSWVLFALLPFQGLPEPYVGCPTATRLHDDQLLSSIRSIPLSTPTQASNPITTTTTSSPPATHDLSPTTSPSANVPPSSSSAALRTFEDDLTSTRLDETFSLSPVEVKALSLPRGHLLLTLIDQTTSVNLVLLRQVLDEIWELIREEPKDESGVVEDVEGFKEKGKGRGNEKKGESFVGTGRQALIKVLFATLGEGLDATKREEGVRYWLERREQLQ</sequence>
<protein>
    <submittedName>
        <fullName evidence="2">BQ2448_2713 protein</fullName>
    </submittedName>
</protein>
<gene>
    <name evidence="2" type="ORF">BQ2448_2713</name>
</gene>
<evidence type="ECO:0000313" key="3">
    <source>
        <dbReference type="Proteomes" id="UP000198372"/>
    </source>
</evidence>
<dbReference type="Proteomes" id="UP000198372">
    <property type="component" value="Unassembled WGS sequence"/>
</dbReference>
<feature type="compositionally biased region" description="Low complexity" evidence="1">
    <location>
        <begin position="618"/>
        <end position="657"/>
    </location>
</feature>
<dbReference type="OrthoDB" id="2357318at2759"/>
<dbReference type="EMBL" id="FMSP01000007">
    <property type="protein sequence ID" value="SCV71125.1"/>
    <property type="molecule type" value="Genomic_DNA"/>
</dbReference>
<evidence type="ECO:0000256" key="1">
    <source>
        <dbReference type="SAM" id="MobiDB-lite"/>
    </source>
</evidence>
<accession>A0A238FD65</accession>
<evidence type="ECO:0000313" key="2">
    <source>
        <dbReference type="EMBL" id="SCV71125.1"/>
    </source>
</evidence>
<organism evidence="2 3">
    <name type="scientific">Microbotryum intermedium</name>
    <dbReference type="NCBI Taxonomy" id="269621"/>
    <lineage>
        <taxon>Eukaryota</taxon>
        <taxon>Fungi</taxon>
        <taxon>Dikarya</taxon>
        <taxon>Basidiomycota</taxon>
        <taxon>Pucciniomycotina</taxon>
        <taxon>Microbotryomycetes</taxon>
        <taxon>Microbotryales</taxon>
        <taxon>Microbotryaceae</taxon>
        <taxon>Microbotryum</taxon>
    </lineage>
</organism>
<dbReference type="PANTHER" id="PTHR39214">
    <property type="entry name" value="MICROBODY (PEROXISOME) BIOGENESIS PROTEIN PEROXIN 8 (EUROFUNG)"/>
    <property type="match status" value="1"/>
</dbReference>
<dbReference type="AlphaFoldDB" id="A0A238FD65"/>
<dbReference type="STRING" id="269621.A0A238FD65"/>
<reference evidence="3" key="1">
    <citation type="submission" date="2016-09" db="EMBL/GenBank/DDBJ databases">
        <authorList>
            <person name="Jeantristanb JTB J.-T."/>
            <person name="Ricardo R."/>
        </authorList>
    </citation>
    <scope>NUCLEOTIDE SEQUENCE [LARGE SCALE GENOMIC DNA]</scope>
</reference>
<keyword evidence="3" id="KW-1185">Reference proteome</keyword>
<name>A0A238FD65_9BASI</name>
<dbReference type="InterPro" id="IPR055334">
    <property type="entry name" value="PEX8-like"/>
</dbReference>